<dbReference type="PROSITE" id="PS00028">
    <property type="entry name" value="ZINC_FINGER_C2H2_1"/>
    <property type="match status" value="2"/>
</dbReference>
<comment type="subcellular location">
    <subcellularLocation>
        <location evidence="1">Nucleus</location>
    </subcellularLocation>
</comment>
<evidence type="ECO:0000256" key="7">
    <source>
        <dbReference type="PROSITE-ProRule" id="PRU00042"/>
    </source>
</evidence>
<evidence type="ECO:0000256" key="1">
    <source>
        <dbReference type="ARBA" id="ARBA00004123"/>
    </source>
</evidence>
<dbReference type="SUPFAM" id="SSF57667">
    <property type="entry name" value="beta-beta-alpha zinc fingers"/>
    <property type="match status" value="1"/>
</dbReference>
<dbReference type="PANTHER" id="PTHR16515">
    <property type="entry name" value="PR DOMAIN ZINC FINGER PROTEIN"/>
    <property type="match status" value="1"/>
</dbReference>
<keyword evidence="4 7" id="KW-0863">Zinc-finger</keyword>
<dbReference type="AlphaFoldDB" id="A0AAV4VTW8"/>
<dbReference type="GO" id="GO:0005634">
    <property type="term" value="C:nucleus"/>
    <property type="evidence" value="ECO:0007669"/>
    <property type="project" value="UniProtKB-SubCell"/>
</dbReference>
<keyword evidence="2" id="KW-0479">Metal-binding</keyword>
<dbReference type="Pfam" id="PF00096">
    <property type="entry name" value="zf-C2H2"/>
    <property type="match status" value="2"/>
</dbReference>
<keyword evidence="3" id="KW-0677">Repeat</keyword>
<evidence type="ECO:0000256" key="2">
    <source>
        <dbReference type="ARBA" id="ARBA00022723"/>
    </source>
</evidence>
<keyword evidence="10" id="KW-1185">Reference proteome</keyword>
<evidence type="ECO:0000256" key="6">
    <source>
        <dbReference type="ARBA" id="ARBA00023242"/>
    </source>
</evidence>
<dbReference type="PANTHER" id="PTHR16515:SF49">
    <property type="entry name" value="GASTRULA ZINC FINGER PROTEIN XLCGF49.1-LIKE-RELATED"/>
    <property type="match status" value="1"/>
</dbReference>
<dbReference type="InterPro" id="IPR036236">
    <property type="entry name" value="Znf_C2H2_sf"/>
</dbReference>
<keyword evidence="5" id="KW-0862">Zinc</keyword>
<proteinExistence type="predicted"/>
<organism evidence="9 10">
    <name type="scientific">Caerostris extrusa</name>
    <name type="common">Bark spider</name>
    <name type="synonym">Caerostris bankana</name>
    <dbReference type="NCBI Taxonomy" id="172846"/>
    <lineage>
        <taxon>Eukaryota</taxon>
        <taxon>Metazoa</taxon>
        <taxon>Ecdysozoa</taxon>
        <taxon>Arthropoda</taxon>
        <taxon>Chelicerata</taxon>
        <taxon>Arachnida</taxon>
        <taxon>Araneae</taxon>
        <taxon>Araneomorphae</taxon>
        <taxon>Entelegynae</taxon>
        <taxon>Araneoidea</taxon>
        <taxon>Araneidae</taxon>
        <taxon>Caerostris</taxon>
    </lineage>
</organism>
<dbReference type="GO" id="GO:0008270">
    <property type="term" value="F:zinc ion binding"/>
    <property type="evidence" value="ECO:0007669"/>
    <property type="project" value="UniProtKB-KW"/>
</dbReference>
<dbReference type="Gene3D" id="3.30.160.60">
    <property type="entry name" value="Classic Zinc Finger"/>
    <property type="match status" value="2"/>
</dbReference>
<dbReference type="InterPro" id="IPR050331">
    <property type="entry name" value="Zinc_finger"/>
</dbReference>
<feature type="domain" description="C2H2-type" evidence="8">
    <location>
        <begin position="240"/>
        <end position="268"/>
    </location>
</feature>
<dbReference type="GO" id="GO:0010468">
    <property type="term" value="P:regulation of gene expression"/>
    <property type="evidence" value="ECO:0007669"/>
    <property type="project" value="TreeGrafter"/>
</dbReference>
<comment type="caution">
    <text evidence="9">The sequence shown here is derived from an EMBL/GenBank/DDBJ whole genome shotgun (WGS) entry which is preliminary data.</text>
</comment>
<dbReference type="EMBL" id="BPLR01015133">
    <property type="protein sequence ID" value="GIY73852.1"/>
    <property type="molecule type" value="Genomic_DNA"/>
</dbReference>
<dbReference type="Proteomes" id="UP001054945">
    <property type="component" value="Unassembled WGS sequence"/>
</dbReference>
<sequence length="297" mass="34525">MEIWNCEYCNAYLTNFEVHNCANFRAPTTLPQCSSGNRTQDIDVRTQQMHYEERMPSMNQAYSSRQHSIHPNMHQRTDCEEAAAAEMPSQYLIANQNTFNPVTSEFQFPDMAREKENQFKSPHFQQPFEAKTLFLNQNPRCGEASSSKYPANAPLPVAEPWICLDFNTRLVKEMQWILANQNAQYNRWTRFLQLVESIPVYAQNHFLPNDDLEPQVRSRSVTKPTLQEHVRIIHNGQNSYICTQCDKCFAHSSSLRRHVRSIHTGDRPYRCPECGQCFAHSSTLRRHVRNIHADDGS</sequence>
<dbReference type="FunFam" id="3.30.160.60:FF:000624">
    <property type="entry name" value="zinc finger protein 697"/>
    <property type="match status" value="1"/>
</dbReference>
<evidence type="ECO:0000259" key="8">
    <source>
        <dbReference type="PROSITE" id="PS50157"/>
    </source>
</evidence>
<evidence type="ECO:0000256" key="4">
    <source>
        <dbReference type="ARBA" id="ARBA00022771"/>
    </source>
</evidence>
<protein>
    <recommendedName>
        <fullName evidence="8">C2H2-type domain-containing protein</fullName>
    </recommendedName>
</protein>
<accession>A0AAV4VTW8</accession>
<evidence type="ECO:0000256" key="5">
    <source>
        <dbReference type="ARBA" id="ARBA00022833"/>
    </source>
</evidence>
<dbReference type="FunFam" id="3.30.160.60:FF:000538">
    <property type="entry name" value="zinc finger protein 853"/>
    <property type="match status" value="1"/>
</dbReference>
<dbReference type="PROSITE" id="PS50157">
    <property type="entry name" value="ZINC_FINGER_C2H2_2"/>
    <property type="match status" value="2"/>
</dbReference>
<dbReference type="SMART" id="SM00355">
    <property type="entry name" value="ZnF_C2H2"/>
    <property type="match status" value="2"/>
</dbReference>
<gene>
    <name evidence="9" type="ORF">CEXT_322681</name>
</gene>
<evidence type="ECO:0000313" key="10">
    <source>
        <dbReference type="Proteomes" id="UP001054945"/>
    </source>
</evidence>
<feature type="domain" description="C2H2-type" evidence="8">
    <location>
        <begin position="269"/>
        <end position="297"/>
    </location>
</feature>
<name>A0AAV4VTW8_CAEEX</name>
<evidence type="ECO:0000313" key="9">
    <source>
        <dbReference type="EMBL" id="GIY73852.1"/>
    </source>
</evidence>
<reference evidence="9 10" key="1">
    <citation type="submission" date="2021-06" db="EMBL/GenBank/DDBJ databases">
        <title>Caerostris extrusa draft genome.</title>
        <authorList>
            <person name="Kono N."/>
            <person name="Arakawa K."/>
        </authorList>
    </citation>
    <scope>NUCLEOTIDE SEQUENCE [LARGE SCALE GENOMIC DNA]</scope>
</reference>
<keyword evidence="6" id="KW-0539">Nucleus</keyword>
<evidence type="ECO:0000256" key="3">
    <source>
        <dbReference type="ARBA" id="ARBA00022737"/>
    </source>
</evidence>
<dbReference type="InterPro" id="IPR013087">
    <property type="entry name" value="Znf_C2H2_type"/>
</dbReference>